<evidence type="ECO:0000313" key="1">
    <source>
        <dbReference type="EMBL" id="CAB0031792.1"/>
    </source>
</evidence>
<dbReference type="AlphaFoldDB" id="A0A6H5I5W2"/>
<dbReference type="EMBL" id="CADCXV010000654">
    <property type="protein sequence ID" value="CAB0031792.1"/>
    <property type="molecule type" value="Genomic_DNA"/>
</dbReference>
<dbReference type="Proteomes" id="UP000479190">
    <property type="component" value="Unassembled WGS sequence"/>
</dbReference>
<proteinExistence type="predicted"/>
<evidence type="ECO:0000313" key="2">
    <source>
        <dbReference type="Proteomes" id="UP000479190"/>
    </source>
</evidence>
<reference evidence="1 2" key="1">
    <citation type="submission" date="2020-02" db="EMBL/GenBank/DDBJ databases">
        <authorList>
            <person name="Ferguson B K."/>
        </authorList>
    </citation>
    <scope>NUCLEOTIDE SEQUENCE [LARGE SCALE GENOMIC DNA]</scope>
</reference>
<accession>A0A6H5I5W2</accession>
<name>A0A6H5I5W2_9HYME</name>
<gene>
    <name evidence="1" type="ORF">TBRA_LOCUS3754</name>
</gene>
<keyword evidence="2" id="KW-1185">Reference proteome</keyword>
<protein>
    <submittedName>
        <fullName evidence="1">Uncharacterized protein</fullName>
    </submittedName>
</protein>
<sequence>MSKTCSNRRCIDTSSMCTSRLRYTTDRRVNVTRDATYKPELDKTSALRPRWCSLFVRREIFCVSGFVREPRERERLKRSPRRSLLRIILRKMITRMVKQTAREGVSAICRSPYRCEPCVRVWKRAAVDEATARGNSHESLSPLYTSVSLPHCIADLAAEQSSQIKFFCILICATEF</sequence>
<organism evidence="1 2">
    <name type="scientific">Trichogramma brassicae</name>
    <dbReference type="NCBI Taxonomy" id="86971"/>
    <lineage>
        <taxon>Eukaryota</taxon>
        <taxon>Metazoa</taxon>
        <taxon>Ecdysozoa</taxon>
        <taxon>Arthropoda</taxon>
        <taxon>Hexapoda</taxon>
        <taxon>Insecta</taxon>
        <taxon>Pterygota</taxon>
        <taxon>Neoptera</taxon>
        <taxon>Endopterygota</taxon>
        <taxon>Hymenoptera</taxon>
        <taxon>Apocrita</taxon>
        <taxon>Proctotrupomorpha</taxon>
        <taxon>Chalcidoidea</taxon>
        <taxon>Trichogrammatidae</taxon>
        <taxon>Trichogramma</taxon>
    </lineage>
</organism>